<gene>
    <name evidence="5" type="ORF">IQ251_18975</name>
</gene>
<comment type="caution">
    <text evidence="5">The sequence shown here is derived from an EMBL/GenBank/DDBJ whole genome shotgun (WGS) entry which is preliminary data.</text>
</comment>
<dbReference type="InterPro" id="IPR050679">
    <property type="entry name" value="Bact_HTH_transcr_reg"/>
</dbReference>
<dbReference type="SMART" id="SM00866">
    <property type="entry name" value="UTRA"/>
    <property type="match status" value="1"/>
</dbReference>
<dbReference type="Pfam" id="PF07702">
    <property type="entry name" value="UTRA"/>
    <property type="match status" value="1"/>
</dbReference>
<dbReference type="PROSITE" id="PS50949">
    <property type="entry name" value="HTH_GNTR"/>
    <property type="match status" value="1"/>
</dbReference>
<dbReference type="PANTHER" id="PTHR44846:SF1">
    <property type="entry name" value="MANNOSYL-D-GLYCERATE TRANSPORT_METABOLISM SYSTEM REPRESSOR MNGR-RELATED"/>
    <property type="match status" value="1"/>
</dbReference>
<keyword evidence="1" id="KW-0805">Transcription regulation</keyword>
<dbReference type="Pfam" id="PF00392">
    <property type="entry name" value="GntR"/>
    <property type="match status" value="1"/>
</dbReference>
<dbReference type="AlphaFoldDB" id="A0A929G1R0"/>
<dbReference type="Proteomes" id="UP000598360">
    <property type="component" value="Unassembled WGS sequence"/>
</dbReference>
<feature type="domain" description="HTH gntR-type" evidence="4">
    <location>
        <begin position="3"/>
        <end position="69"/>
    </location>
</feature>
<dbReference type="InterPro" id="IPR000524">
    <property type="entry name" value="Tscrpt_reg_HTH_GntR"/>
</dbReference>
<accession>A0A929G1R0</accession>
<keyword evidence="3" id="KW-0804">Transcription</keyword>
<dbReference type="SMART" id="SM00345">
    <property type="entry name" value="HTH_GNTR"/>
    <property type="match status" value="1"/>
</dbReference>
<organism evidence="5 6">
    <name type="scientific">Saccharopolyspora montiporae</name>
    <dbReference type="NCBI Taxonomy" id="2781240"/>
    <lineage>
        <taxon>Bacteria</taxon>
        <taxon>Bacillati</taxon>
        <taxon>Actinomycetota</taxon>
        <taxon>Actinomycetes</taxon>
        <taxon>Pseudonocardiales</taxon>
        <taxon>Pseudonocardiaceae</taxon>
        <taxon>Saccharopolyspora</taxon>
    </lineage>
</organism>
<dbReference type="InterPro" id="IPR028978">
    <property type="entry name" value="Chorismate_lyase_/UTRA_dom_sf"/>
</dbReference>
<dbReference type="InterPro" id="IPR036390">
    <property type="entry name" value="WH_DNA-bd_sf"/>
</dbReference>
<reference evidence="5" key="1">
    <citation type="submission" date="2020-10" db="EMBL/GenBank/DDBJ databases">
        <title>Diversity and distribution of actinomycetes associated with coral in the coast of Hainan.</title>
        <authorList>
            <person name="Li F."/>
        </authorList>
    </citation>
    <scope>NUCLEOTIDE SEQUENCE</scope>
    <source>
        <strain evidence="5">HNM0983</strain>
    </source>
</reference>
<evidence type="ECO:0000256" key="1">
    <source>
        <dbReference type="ARBA" id="ARBA00023015"/>
    </source>
</evidence>
<evidence type="ECO:0000313" key="6">
    <source>
        <dbReference type="Proteomes" id="UP000598360"/>
    </source>
</evidence>
<evidence type="ECO:0000256" key="3">
    <source>
        <dbReference type="ARBA" id="ARBA00023163"/>
    </source>
</evidence>
<name>A0A929G1R0_9PSEU</name>
<keyword evidence="6" id="KW-1185">Reference proteome</keyword>
<dbReference type="RefSeq" id="WP_193930350.1">
    <property type="nucleotide sequence ID" value="NZ_JADEYC010000045.1"/>
</dbReference>
<dbReference type="InterPro" id="IPR036388">
    <property type="entry name" value="WH-like_DNA-bd_sf"/>
</dbReference>
<protein>
    <submittedName>
        <fullName evidence="5">GntR family transcriptional regulator</fullName>
    </submittedName>
</protein>
<dbReference type="GO" id="GO:0045892">
    <property type="term" value="P:negative regulation of DNA-templated transcription"/>
    <property type="evidence" value="ECO:0007669"/>
    <property type="project" value="TreeGrafter"/>
</dbReference>
<keyword evidence="2" id="KW-0238">DNA-binding</keyword>
<dbReference type="SUPFAM" id="SSF46785">
    <property type="entry name" value="Winged helix' DNA-binding domain"/>
    <property type="match status" value="1"/>
</dbReference>
<dbReference type="Gene3D" id="1.10.10.10">
    <property type="entry name" value="Winged helix-like DNA-binding domain superfamily/Winged helix DNA-binding domain"/>
    <property type="match status" value="1"/>
</dbReference>
<sequence>MARSRYLEIADELARELADLPAGSRVPSEHEIGVRFAVGRAAARAAVQELEQRLLVRRVRGAGTFVNRRIDYAISQSRAPSWHRTVREAGGDPRSVVRDVRSAGLPPGVAERLRRPAGDPAHLLVRQYYVDELLTSWSNEWVPGDVLPDPAIAVHAVESVDAILRQLGEVRPVRAWCRVSYDLPDTEVVEGLATELGRPVWLVESLSCDEGTGRPVLASHTWSRPDSARIVVEMDGPHRPPEDE</sequence>
<dbReference type="InterPro" id="IPR011663">
    <property type="entry name" value="UTRA"/>
</dbReference>
<dbReference type="SUPFAM" id="SSF64288">
    <property type="entry name" value="Chorismate lyase-like"/>
    <property type="match status" value="1"/>
</dbReference>
<evidence type="ECO:0000313" key="5">
    <source>
        <dbReference type="EMBL" id="MBE9376539.1"/>
    </source>
</evidence>
<proteinExistence type="predicted"/>
<evidence type="ECO:0000259" key="4">
    <source>
        <dbReference type="PROSITE" id="PS50949"/>
    </source>
</evidence>
<dbReference type="GO" id="GO:0003700">
    <property type="term" value="F:DNA-binding transcription factor activity"/>
    <property type="evidence" value="ECO:0007669"/>
    <property type="project" value="InterPro"/>
</dbReference>
<dbReference type="EMBL" id="JADEYC010000045">
    <property type="protein sequence ID" value="MBE9376539.1"/>
    <property type="molecule type" value="Genomic_DNA"/>
</dbReference>
<dbReference type="Gene3D" id="3.40.1410.10">
    <property type="entry name" value="Chorismate lyase-like"/>
    <property type="match status" value="1"/>
</dbReference>
<dbReference type="PANTHER" id="PTHR44846">
    <property type="entry name" value="MANNOSYL-D-GLYCERATE TRANSPORT/METABOLISM SYSTEM REPRESSOR MNGR-RELATED"/>
    <property type="match status" value="1"/>
</dbReference>
<dbReference type="GO" id="GO:0003677">
    <property type="term" value="F:DNA binding"/>
    <property type="evidence" value="ECO:0007669"/>
    <property type="project" value="UniProtKB-KW"/>
</dbReference>
<evidence type="ECO:0000256" key="2">
    <source>
        <dbReference type="ARBA" id="ARBA00023125"/>
    </source>
</evidence>